<organism evidence="1 2">
    <name type="scientific">Esox lucius</name>
    <name type="common">Northern pike</name>
    <dbReference type="NCBI Taxonomy" id="8010"/>
    <lineage>
        <taxon>Eukaryota</taxon>
        <taxon>Metazoa</taxon>
        <taxon>Chordata</taxon>
        <taxon>Craniata</taxon>
        <taxon>Vertebrata</taxon>
        <taxon>Euteleostomi</taxon>
        <taxon>Actinopterygii</taxon>
        <taxon>Neopterygii</taxon>
        <taxon>Teleostei</taxon>
        <taxon>Protacanthopterygii</taxon>
        <taxon>Esociformes</taxon>
        <taxon>Esocidae</taxon>
        <taxon>Esox</taxon>
    </lineage>
</organism>
<dbReference type="Proteomes" id="UP000265140">
    <property type="component" value="Chromosome 10"/>
</dbReference>
<reference evidence="1" key="3">
    <citation type="submission" date="2025-08" db="UniProtKB">
        <authorList>
            <consortium name="Ensembl"/>
        </authorList>
    </citation>
    <scope>IDENTIFICATION</scope>
</reference>
<protein>
    <submittedName>
        <fullName evidence="1">Uncharacterized protein</fullName>
    </submittedName>
</protein>
<keyword evidence="2" id="KW-1185">Reference proteome</keyword>
<proteinExistence type="predicted"/>
<reference evidence="1" key="4">
    <citation type="submission" date="2025-09" db="UniProtKB">
        <authorList>
            <consortium name="Ensembl"/>
        </authorList>
    </citation>
    <scope>IDENTIFICATION</scope>
</reference>
<dbReference type="GeneTree" id="ENSGT00390000017802"/>
<evidence type="ECO:0000313" key="2">
    <source>
        <dbReference type="Proteomes" id="UP000265140"/>
    </source>
</evidence>
<name>A0A3P8YPU7_ESOLU</name>
<sequence length="114" mass="13083">MFKLCLRRVLRPTVSTRALAESFTVEKTVNVFHVRRCLLGTHVRNEPREPLNSPQRAKEFIYSLHAKERTCLLRELQSFESMAIAQDGPLQLSTEGETNNLSSQHCCCLLCQCF</sequence>
<accession>A0A3P8YPU7</accession>
<dbReference type="Bgee" id="ENSELUG00000017556">
    <property type="expression patterns" value="Expressed in ovary and 15 other cell types or tissues"/>
</dbReference>
<gene>
    <name evidence="1" type="primary">TMEM65</name>
</gene>
<reference evidence="1" key="2">
    <citation type="submission" date="2020-02" db="EMBL/GenBank/DDBJ databases">
        <title>Esox lucius (northern pike) genome, fEsoLuc1, primary haplotype.</title>
        <authorList>
            <person name="Myers G."/>
            <person name="Karagic N."/>
            <person name="Meyer A."/>
            <person name="Pippel M."/>
            <person name="Reichard M."/>
            <person name="Winkler S."/>
            <person name="Tracey A."/>
            <person name="Sims Y."/>
            <person name="Howe K."/>
            <person name="Rhie A."/>
            <person name="Formenti G."/>
            <person name="Durbin R."/>
            <person name="Fedrigo O."/>
            <person name="Jarvis E.D."/>
        </authorList>
    </citation>
    <scope>NUCLEOTIDE SEQUENCE [LARGE SCALE GENOMIC DNA]</scope>
</reference>
<dbReference type="Ensembl" id="ENSELUT00000027631.3">
    <property type="protein sequence ID" value="ENSELUP00000017911.2"/>
    <property type="gene ID" value="ENSELUG00000039038.1"/>
</dbReference>
<reference evidence="2" key="1">
    <citation type="journal article" date="2014" name="PLoS ONE">
        <title>The genome and linkage map of the northern pike (Esox lucius): conserved synteny revealed between the salmonid sister group and the Neoteleostei.</title>
        <authorList>
            <person name="Rondeau E.B."/>
            <person name="Minkley D.R."/>
            <person name="Leong J.S."/>
            <person name="Messmer A.M."/>
            <person name="Jantzen J.R."/>
            <person name="von Schalburg K.R."/>
            <person name="Lemon C."/>
            <person name="Bird N.H."/>
            <person name="Koop B.F."/>
        </authorList>
    </citation>
    <scope>NUCLEOTIDE SEQUENCE</scope>
</reference>
<dbReference type="AlphaFoldDB" id="A0A3P8YPU7"/>
<evidence type="ECO:0000313" key="1">
    <source>
        <dbReference type="Ensembl" id="ENSELUP00000017911.2"/>
    </source>
</evidence>